<comment type="caution">
    <text evidence="5">The sequence shown here is derived from an EMBL/GenBank/DDBJ whole genome shotgun (WGS) entry which is preliminary data.</text>
</comment>
<evidence type="ECO:0000256" key="2">
    <source>
        <dbReference type="ARBA" id="ARBA00022989"/>
    </source>
</evidence>
<feature type="transmembrane region" description="Helical" evidence="4">
    <location>
        <begin position="94"/>
        <end position="114"/>
    </location>
</feature>
<dbReference type="Proteomes" id="UP001634394">
    <property type="component" value="Unassembled WGS sequence"/>
</dbReference>
<sequence>MQNEQGQTSKSEEEINRPQDKSHFQKVLKTIFLVLVWVCLGLYLEITGPTLIDLKIRTHSDYEDVALAISGRSVGYFTGAVIGGIFVDKFGHFCDLMLALSLDGGAAATMVIPWVQITELLWFLCWLQGTFEGIINIAGQRLLLQIWQEKATGPLHALHGGYGIGSFIVPLIANSFLAVPYPKVIYNNVTETPELSTLKESKLHTISTTNITSTTTPLFLEESRIEYVYTIVSIITVLMSIVFYVYHFTGLKDRRHKSDLPTKKKTKARTLKEIINPATCAGGKLLYGILIFMFLFFYFFSVVGGERLAGKFIRAFSIDEMGFSKDDGSFLNTAFWISFSVGRFSGFLAARWIPIRILIMLETGGCLISAILITIFGHTSSLALWILAQPLAFFIGPLFPSGIGWGDNHVEMTGIAITFVLAGGSLGGVAYLRLIGYLYDRYTHRAFLYLILAYGISVFVLVCVLNLVSAKNGLRYKKKETEIEIKEDVCSGDETDKSMENSVTKF</sequence>
<evidence type="ECO:0000256" key="1">
    <source>
        <dbReference type="ARBA" id="ARBA00022692"/>
    </source>
</evidence>
<feature type="transmembrane region" description="Helical" evidence="4">
    <location>
        <begin position="66"/>
        <end position="87"/>
    </location>
</feature>
<name>A0ABD3WTN7_SINWO</name>
<feature type="transmembrane region" description="Helical" evidence="4">
    <location>
        <begin position="330"/>
        <end position="350"/>
    </location>
</feature>
<keyword evidence="2 4" id="KW-1133">Transmembrane helix</keyword>
<organism evidence="5 6">
    <name type="scientific">Sinanodonta woodiana</name>
    <name type="common">Chinese pond mussel</name>
    <name type="synonym">Anodonta woodiana</name>
    <dbReference type="NCBI Taxonomy" id="1069815"/>
    <lineage>
        <taxon>Eukaryota</taxon>
        <taxon>Metazoa</taxon>
        <taxon>Spiralia</taxon>
        <taxon>Lophotrochozoa</taxon>
        <taxon>Mollusca</taxon>
        <taxon>Bivalvia</taxon>
        <taxon>Autobranchia</taxon>
        <taxon>Heteroconchia</taxon>
        <taxon>Palaeoheterodonta</taxon>
        <taxon>Unionida</taxon>
        <taxon>Unionoidea</taxon>
        <taxon>Unionidae</taxon>
        <taxon>Unioninae</taxon>
        <taxon>Sinanodonta</taxon>
    </lineage>
</organism>
<keyword evidence="6" id="KW-1185">Reference proteome</keyword>
<protein>
    <submittedName>
        <fullName evidence="5">Uncharacterized protein</fullName>
    </submittedName>
</protein>
<proteinExistence type="predicted"/>
<dbReference type="PANTHER" id="PTHR23121:SF9">
    <property type="entry name" value="SODIUM-DEPENDENT GLUCOSE TRANSPORTER 1"/>
    <property type="match status" value="1"/>
</dbReference>
<accession>A0ABD3WTN7</accession>
<dbReference type="Pfam" id="PF07690">
    <property type="entry name" value="MFS_1"/>
    <property type="match status" value="1"/>
</dbReference>
<feature type="transmembrane region" description="Helical" evidence="4">
    <location>
        <begin position="227"/>
        <end position="246"/>
    </location>
</feature>
<dbReference type="AlphaFoldDB" id="A0ABD3WTN7"/>
<dbReference type="SUPFAM" id="SSF103473">
    <property type="entry name" value="MFS general substrate transporter"/>
    <property type="match status" value="1"/>
</dbReference>
<dbReference type="PANTHER" id="PTHR23121">
    <property type="entry name" value="SODIUM-DEPENDENT GLUCOSE TRANSPORTER 1"/>
    <property type="match status" value="1"/>
</dbReference>
<feature type="transmembrane region" description="Helical" evidence="4">
    <location>
        <begin position="382"/>
        <end position="400"/>
    </location>
</feature>
<feature type="transmembrane region" description="Helical" evidence="4">
    <location>
        <begin position="412"/>
        <end position="434"/>
    </location>
</feature>
<dbReference type="InterPro" id="IPR036259">
    <property type="entry name" value="MFS_trans_sf"/>
</dbReference>
<feature type="transmembrane region" description="Helical" evidence="4">
    <location>
        <begin position="160"/>
        <end position="181"/>
    </location>
</feature>
<keyword evidence="3 4" id="KW-0472">Membrane</keyword>
<gene>
    <name evidence="5" type="ORF">ACJMK2_034532</name>
</gene>
<evidence type="ECO:0000313" key="6">
    <source>
        <dbReference type="Proteomes" id="UP001634394"/>
    </source>
</evidence>
<feature type="transmembrane region" description="Helical" evidence="4">
    <location>
        <begin position="120"/>
        <end position="139"/>
    </location>
</feature>
<keyword evidence="1 4" id="KW-0812">Transmembrane</keyword>
<dbReference type="InterPro" id="IPR011701">
    <property type="entry name" value="MFS"/>
</dbReference>
<feature type="transmembrane region" description="Helical" evidence="4">
    <location>
        <begin position="357"/>
        <end position="376"/>
    </location>
</feature>
<evidence type="ECO:0000256" key="3">
    <source>
        <dbReference type="ARBA" id="ARBA00023136"/>
    </source>
</evidence>
<feature type="transmembrane region" description="Helical" evidence="4">
    <location>
        <begin position="27"/>
        <end position="46"/>
    </location>
</feature>
<reference evidence="5 6" key="1">
    <citation type="submission" date="2024-11" db="EMBL/GenBank/DDBJ databases">
        <title>Chromosome-level genome assembly of the freshwater bivalve Anodonta woodiana.</title>
        <authorList>
            <person name="Chen X."/>
        </authorList>
    </citation>
    <scope>NUCLEOTIDE SEQUENCE [LARGE SCALE GENOMIC DNA]</scope>
    <source>
        <strain evidence="5">MN2024</strain>
        <tissue evidence="5">Gills</tissue>
    </source>
</reference>
<evidence type="ECO:0000313" key="5">
    <source>
        <dbReference type="EMBL" id="KAL3876731.1"/>
    </source>
</evidence>
<dbReference type="Gene3D" id="1.20.1250.20">
    <property type="entry name" value="MFS general substrate transporter like domains"/>
    <property type="match status" value="2"/>
</dbReference>
<feature type="transmembrane region" description="Helical" evidence="4">
    <location>
        <begin position="285"/>
        <end position="304"/>
    </location>
</feature>
<dbReference type="EMBL" id="JBJQND010000005">
    <property type="protein sequence ID" value="KAL3876731.1"/>
    <property type="molecule type" value="Genomic_DNA"/>
</dbReference>
<feature type="transmembrane region" description="Helical" evidence="4">
    <location>
        <begin position="446"/>
        <end position="468"/>
    </location>
</feature>
<evidence type="ECO:0000256" key="4">
    <source>
        <dbReference type="SAM" id="Phobius"/>
    </source>
</evidence>